<keyword evidence="2" id="KW-0805">Transcription regulation</keyword>
<dbReference type="CDD" id="cd17540">
    <property type="entry name" value="REC_PhyR"/>
    <property type="match status" value="1"/>
</dbReference>
<keyword evidence="1 4" id="KW-0597">Phosphoprotein</keyword>
<evidence type="ECO:0000259" key="5">
    <source>
        <dbReference type="PROSITE" id="PS50110"/>
    </source>
</evidence>
<evidence type="ECO:0000256" key="1">
    <source>
        <dbReference type="ARBA" id="ARBA00022553"/>
    </source>
</evidence>
<dbReference type="InterPro" id="IPR011006">
    <property type="entry name" value="CheY-like_superfamily"/>
</dbReference>
<dbReference type="PROSITE" id="PS50110">
    <property type="entry name" value="RESPONSE_REGULATORY"/>
    <property type="match status" value="1"/>
</dbReference>
<dbReference type="PANTHER" id="PTHR44591:SF3">
    <property type="entry name" value="RESPONSE REGULATORY DOMAIN-CONTAINING PROTEIN"/>
    <property type="match status" value="1"/>
</dbReference>
<feature type="modified residue" description="4-aspartylphosphate" evidence="4">
    <location>
        <position position="189"/>
    </location>
</feature>
<dbReference type="NCBIfam" id="NF006623">
    <property type="entry name" value="PRK09191.1"/>
    <property type="match status" value="1"/>
</dbReference>
<accession>A0A1M5HUV8</accession>
<dbReference type="Gene3D" id="1.10.1740.10">
    <property type="match status" value="1"/>
</dbReference>
<dbReference type="OrthoDB" id="9786101at2"/>
<dbReference type="AlphaFoldDB" id="A0A1M5HUV8"/>
<dbReference type="Pfam" id="PF00072">
    <property type="entry name" value="Response_reg"/>
    <property type="match status" value="1"/>
</dbReference>
<dbReference type="InterPro" id="IPR014605">
    <property type="entry name" value="Sig_resp-reg_PhyR"/>
</dbReference>
<name>A0A1M5HUV8_9BRAD</name>
<evidence type="ECO:0000313" key="6">
    <source>
        <dbReference type="EMBL" id="SHG19718.1"/>
    </source>
</evidence>
<protein>
    <submittedName>
        <fullName evidence="6">Response regulator receiver domain-containing protein</fullName>
    </submittedName>
</protein>
<evidence type="ECO:0000256" key="2">
    <source>
        <dbReference type="ARBA" id="ARBA00023015"/>
    </source>
</evidence>
<dbReference type="InterPro" id="IPR001789">
    <property type="entry name" value="Sig_transdc_resp-reg_receiver"/>
</dbReference>
<gene>
    <name evidence="6" type="ORF">SAMN05444169_1065</name>
</gene>
<dbReference type="InterPro" id="IPR053866">
    <property type="entry name" value="PhyR_sigma2"/>
</dbReference>
<evidence type="ECO:0000256" key="3">
    <source>
        <dbReference type="ARBA" id="ARBA00023163"/>
    </source>
</evidence>
<organism evidence="6 7">
    <name type="scientific">Bradyrhizobium erythrophlei</name>
    <dbReference type="NCBI Taxonomy" id="1437360"/>
    <lineage>
        <taxon>Bacteria</taxon>
        <taxon>Pseudomonadati</taxon>
        <taxon>Pseudomonadota</taxon>
        <taxon>Alphaproteobacteria</taxon>
        <taxon>Hyphomicrobiales</taxon>
        <taxon>Nitrobacteraceae</taxon>
        <taxon>Bradyrhizobium</taxon>
    </lineage>
</organism>
<dbReference type="Pfam" id="PF22233">
    <property type="entry name" value="PhyR_sigma-like"/>
    <property type="match status" value="1"/>
</dbReference>
<dbReference type="InterPro" id="IPR050595">
    <property type="entry name" value="Bact_response_regulator"/>
</dbReference>
<dbReference type="Gene3D" id="1.10.10.10">
    <property type="entry name" value="Winged helix-like DNA-binding domain superfamily/Winged helix DNA-binding domain"/>
    <property type="match status" value="1"/>
</dbReference>
<dbReference type="Pfam" id="PF22029">
    <property type="entry name" value="PhyR_sigma2"/>
    <property type="match status" value="1"/>
</dbReference>
<dbReference type="InterPro" id="IPR036388">
    <property type="entry name" value="WH-like_DNA-bd_sf"/>
</dbReference>
<dbReference type="GO" id="GO:0000160">
    <property type="term" value="P:phosphorelay signal transduction system"/>
    <property type="evidence" value="ECO:0007669"/>
    <property type="project" value="InterPro"/>
</dbReference>
<dbReference type="SMART" id="SM00448">
    <property type="entry name" value="REC"/>
    <property type="match status" value="1"/>
</dbReference>
<dbReference type="PIRSF" id="PIRSF036400">
    <property type="entry name" value="RR_Ctr_UCP036400"/>
    <property type="match status" value="1"/>
</dbReference>
<feature type="domain" description="Response regulatory" evidence="5">
    <location>
        <begin position="139"/>
        <end position="252"/>
    </location>
</feature>
<sequence>MSRSQLVAEHLPLLRRYARALTGNQASGDAYVGAMLEALLQDPSLLDEQHGPRAGLFRLFTQIWNSVSLNDDADVTTLPLPSERRLSNITPLPRQAFLLLSLEGFSEEEVAFILGTDVAETRKLADIAGREMAAEIATDVLIIEDETFIAMDLESLVKNLGHHVIGVARTHSDAVALAKNRKPGLILADIQLADGSSGLDAVNELLRTFEVPVVFITAYPERFLTGERPEPAFLISKPFQPAMVSAVASQALFFQRNSRNRAPRVA</sequence>
<dbReference type="SUPFAM" id="SSF52172">
    <property type="entry name" value="CheY-like"/>
    <property type="match status" value="1"/>
</dbReference>
<keyword evidence="3" id="KW-0804">Transcription</keyword>
<dbReference type="InterPro" id="IPR053867">
    <property type="entry name" value="PhyR_sigma4"/>
</dbReference>
<dbReference type="Proteomes" id="UP000190675">
    <property type="component" value="Chromosome I"/>
</dbReference>
<dbReference type="RefSeq" id="WP_079565046.1">
    <property type="nucleotide sequence ID" value="NZ_LT670818.1"/>
</dbReference>
<dbReference type="EMBL" id="LT670818">
    <property type="protein sequence ID" value="SHG19718.1"/>
    <property type="molecule type" value="Genomic_DNA"/>
</dbReference>
<dbReference type="PANTHER" id="PTHR44591">
    <property type="entry name" value="STRESS RESPONSE REGULATOR PROTEIN 1"/>
    <property type="match status" value="1"/>
</dbReference>
<proteinExistence type="predicted"/>
<dbReference type="Gene3D" id="3.40.50.2300">
    <property type="match status" value="1"/>
</dbReference>
<evidence type="ECO:0000313" key="7">
    <source>
        <dbReference type="Proteomes" id="UP000190675"/>
    </source>
</evidence>
<evidence type="ECO:0000256" key="4">
    <source>
        <dbReference type="PROSITE-ProRule" id="PRU00169"/>
    </source>
</evidence>
<reference evidence="6 7" key="1">
    <citation type="submission" date="2016-11" db="EMBL/GenBank/DDBJ databases">
        <authorList>
            <person name="Jaros S."/>
            <person name="Januszkiewicz K."/>
            <person name="Wedrychowicz H."/>
        </authorList>
    </citation>
    <scope>NUCLEOTIDE SEQUENCE [LARGE SCALE GENOMIC DNA]</scope>
    <source>
        <strain evidence="6 7">GAS242</strain>
    </source>
</reference>